<dbReference type="InterPro" id="IPR026444">
    <property type="entry name" value="Secre_tail"/>
</dbReference>
<organism evidence="1 2">
    <name type="scientific">Spirosoma endophyticum</name>
    <dbReference type="NCBI Taxonomy" id="662367"/>
    <lineage>
        <taxon>Bacteria</taxon>
        <taxon>Pseudomonadati</taxon>
        <taxon>Bacteroidota</taxon>
        <taxon>Cytophagia</taxon>
        <taxon>Cytophagales</taxon>
        <taxon>Cytophagaceae</taxon>
        <taxon>Spirosoma</taxon>
    </lineage>
</organism>
<protein>
    <submittedName>
        <fullName evidence="1">Por secretion system C-terminal sorting domain-containing protein</fullName>
    </submittedName>
</protein>
<dbReference type="InterPro" id="IPR013783">
    <property type="entry name" value="Ig-like_fold"/>
</dbReference>
<keyword evidence="2" id="KW-1185">Reference proteome</keyword>
<dbReference type="NCBIfam" id="TIGR04183">
    <property type="entry name" value="Por_Secre_tail"/>
    <property type="match status" value="1"/>
</dbReference>
<accession>A0A1I1N3C6</accession>
<dbReference type="Proteomes" id="UP000198598">
    <property type="component" value="Unassembled WGS sequence"/>
</dbReference>
<dbReference type="EMBL" id="FOLQ01000002">
    <property type="protein sequence ID" value="SFC89988.1"/>
    <property type="molecule type" value="Genomic_DNA"/>
</dbReference>
<evidence type="ECO:0000313" key="2">
    <source>
        <dbReference type="Proteomes" id="UP000198598"/>
    </source>
</evidence>
<gene>
    <name evidence="1" type="ORF">SAMN05216167_102755</name>
</gene>
<name>A0A1I1N3C6_9BACT</name>
<reference evidence="1 2" key="1">
    <citation type="submission" date="2016-10" db="EMBL/GenBank/DDBJ databases">
        <authorList>
            <person name="de Groot N.N."/>
        </authorList>
    </citation>
    <scope>NUCLEOTIDE SEQUENCE [LARGE SCALE GENOMIC DNA]</scope>
    <source>
        <strain evidence="1 2">DSM 26130</strain>
    </source>
</reference>
<evidence type="ECO:0000313" key="1">
    <source>
        <dbReference type="EMBL" id="SFC89988.1"/>
    </source>
</evidence>
<sequence>MINGYLTKAIYGLLFCVSLSLSCPLYAQSALILLQPTYLCSNGFIAINTVGGDGTTITYSATGVTLSSPTSSTGVVDEAWRNSPGNPIIIQATQSGVTATYSLDIQAYCASNNRYHSPFLKSPIPDITLTESTTSTAINIGEYFGSNDNGYDYRALFSYEAYNLPPGLVFNSARGTPPGAPGQTAYAFINGIPNQTGVYPVAVIVTKLNAFNASYSVADTFTITIAAKPLAVDLISFTARPNAAQQIELAWRTLNEINNQGFLIERSKDLLLFERVAEIAKTELVNQTINDYYFTDTTPYTGTSYYRLTQIDSNGQRKTYPSSSVILRDSPYSVTPNPITNQGTFTIQLDEPTTAAIHIINSNGHSIPYTKTDIGPLSLLLTFAECTSTGLYIVTVKERGLTRNYRVLVK</sequence>
<dbReference type="Gene3D" id="2.60.40.10">
    <property type="entry name" value="Immunoglobulins"/>
    <property type="match status" value="2"/>
</dbReference>
<dbReference type="RefSeq" id="WP_093824943.1">
    <property type="nucleotide sequence ID" value="NZ_FOLQ01000002.1"/>
</dbReference>
<proteinExistence type="predicted"/>
<dbReference type="AlphaFoldDB" id="A0A1I1N3C6"/>
<dbReference type="STRING" id="662367.SAMN05216167_102755"/>